<dbReference type="AlphaFoldDB" id="A0A9W8ASZ0"/>
<keyword evidence="2" id="KW-1185">Reference proteome</keyword>
<proteinExistence type="predicted"/>
<dbReference type="EMBL" id="JANBPY010000485">
    <property type="protein sequence ID" value="KAJ1966631.1"/>
    <property type="molecule type" value="Genomic_DNA"/>
</dbReference>
<evidence type="ECO:0000313" key="1">
    <source>
        <dbReference type="EMBL" id="KAJ1966631.1"/>
    </source>
</evidence>
<accession>A0A9W8ASZ0</accession>
<organism evidence="1 2">
    <name type="scientific">Dispira parvispora</name>
    <dbReference type="NCBI Taxonomy" id="1520584"/>
    <lineage>
        <taxon>Eukaryota</taxon>
        <taxon>Fungi</taxon>
        <taxon>Fungi incertae sedis</taxon>
        <taxon>Zoopagomycota</taxon>
        <taxon>Kickxellomycotina</taxon>
        <taxon>Dimargaritomycetes</taxon>
        <taxon>Dimargaritales</taxon>
        <taxon>Dimargaritaceae</taxon>
        <taxon>Dispira</taxon>
    </lineage>
</organism>
<comment type="caution">
    <text evidence="1">The sequence shown here is derived from an EMBL/GenBank/DDBJ whole genome shotgun (WGS) entry which is preliminary data.</text>
</comment>
<name>A0A9W8ASZ0_9FUNG</name>
<dbReference type="Proteomes" id="UP001150925">
    <property type="component" value="Unassembled WGS sequence"/>
</dbReference>
<protein>
    <submittedName>
        <fullName evidence="1">Uncharacterized protein</fullName>
    </submittedName>
</protein>
<sequence length="220" mass="25208">MAVLMNHQQVKYYTSDLVQGKITNAQYPFAHGYLAPLGEHPVEYNVRNPIQFYLCRGETYISKVLYSYLLESHRITNVEDTDDITMAVVTDDVIKLATMLGFPQYIRDILRMYPLEKREHNYLLGSAYLAYGVGNKEGLKAIVSYLECDKVNSDLQSKCTAITEYDDSNSDQDTEDRLSLLLGEIPKFYLSLPPGFTFNGKTNWEVTGSILFRDWRNLGK</sequence>
<reference evidence="1" key="1">
    <citation type="submission" date="2022-07" db="EMBL/GenBank/DDBJ databases">
        <title>Phylogenomic reconstructions and comparative analyses of Kickxellomycotina fungi.</title>
        <authorList>
            <person name="Reynolds N.K."/>
            <person name="Stajich J.E."/>
            <person name="Barry K."/>
            <person name="Grigoriev I.V."/>
            <person name="Crous P."/>
            <person name="Smith M.E."/>
        </authorList>
    </citation>
    <scope>NUCLEOTIDE SEQUENCE</scope>
    <source>
        <strain evidence="1">RSA 1196</strain>
    </source>
</reference>
<evidence type="ECO:0000313" key="2">
    <source>
        <dbReference type="Proteomes" id="UP001150925"/>
    </source>
</evidence>
<gene>
    <name evidence="1" type="ORF">IWQ62_002347</name>
</gene>